<evidence type="ECO:0000313" key="2">
    <source>
        <dbReference type="Proteomes" id="UP001642464"/>
    </source>
</evidence>
<comment type="caution">
    <text evidence="1">The sequence shown here is derived from an EMBL/GenBank/DDBJ whole genome shotgun (WGS) entry which is preliminary data.</text>
</comment>
<dbReference type="Proteomes" id="UP001642464">
    <property type="component" value="Unassembled WGS sequence"/>
</dbReference>
<dbReference type="EMBL" id="CAXAMM010024335">
    <property type="protein sequence ID" value="CAK9055104.1"/>
    <property type="molecule type" value="Genomic_DNA"/>
</dbReference>
<gene>
    <name evidence="1" type="ORF">SCF082_LOCUS29839</name>
</gene>
<sequence length="616" mass="68847">MTDGCWVTGLLFSHYFLCCVPGKHVKKDGHRLPDCWAYGWARGTREVCCNDARISDMEEKAASFRSGSMDAPSPCVGAEWQSLRYLKESAERLFYQGEPFGDETLEQQLIEKSDQTYEACPAALLLALDSRVCRLKINSYVSGQEDSAAEAYFVRQLWNSLTWSETMGWSNVMDPMVRPSLYASAAYVQVVNALLSHPSPTCAHFEISTKDLIADAAGLSLTTSKSTGTNLKAYPDIARIALILGTQGPLVASVSECDAARAMAHLFNARRFLDIRYSLALLHLQKAEEVELRALEQFAEGNRIEMPGIWEVHERLKEGLLEQQRWRSEPTKQTFAFVAQEPGFGPLSLWDPFITPVFSASVNDGVIERLLALLGVKSQTFVEIGTQLGDQCNTRYLRSRFGFHGLMMDDNYENHEINLTTHRVTPDNVVELLQNYSTPLDFDVLSLDTDGNQWLLWMKLSTSGFRPRIVVIEYGEDLPYDQDVAVRFSNIPIHQLCLVNLGRAPALFAASLTAMRNLGRTLGYVLVHLAAVDLTFVRSDLLASSNLRFPAQDDPAGLCALARYQAPGRQLGCSKTWPKEPPSKELLTTAKAALAGDYRLENAHWPIEQILHTFCE</sequence>
<proteinExistence type="predicted"/>
<keyword evidence="2" id="KW-1185">Reference proteome</keyword>
<accession>A0ABP0MYL4</accession>
<reference evidence="1 2" key="1">
    <citation type="submission" date="2024-02" db="EMBL/GenBank/DDBJ databases">
        <authorList>
            <person name="Chen Y."/>
            <person name="Shah S."/>
            <person name="Dougan E. K."/>
            <person name="Thang M."/>
            <person name="Chan C."/>
        </authorList>
    </citation>
    <scope>NUCLEOTIDE SEQUENCE [LARGE SCALE GENOMIC DNA]</scope>
</reference>
<evidence type="ECO:0000313" key="1">
    <source>
        <dbReference type="EMBL" id="CAK9055104.1"/>
    </source>
</evidence>
<name>A0ABP0MYL4_9DINO</name>
<protein>
    <submittedName>
        <fullName evidence="1">PPIase cyclophilin-type domain-containing protein</fullName>
    </submittedName>
</protein>
<organism evidence="1 2">
    <name type="scientific">Durusdinium trenchii</name>
    <dbReference type="NCBI Taxonomy" id="1381693"/>
    <lineage>
        <taxon>Eukaryota</taxon>
        <taxon>Sar</taxon>
        <taxon>Alveolata</taxon>
        <taxon>Dinophyceae</taxon>
        <taxon>Suessiales</taxon>
        <taxon>Symbiodiniaceae</taxon>
        <taxon>Durusdinium</taxon>
    </lineage>
</organism>